<dbReference type="EMBL" id="BKCJ011366357">
    <property type="protein sequence ID" value="GFD26150.1"/>
    <property type="molecule type" value="Genomic_DNA"/>
</dbReference>
<reference evidence="1" key="1">
    <citation type="journal article" date="2019" name="Sci. Rep.">
        <title>Draft genome of Tanacetum cinerariifolium, the natural source of mosquito coil.</title>
        <authorList>
            <person name="Yamashiro T."/>
            <person name="Shiraishi A."/>
            <person name="Satake H."/>
            <person name="Nakayama K."/>
        </authorList>
    </citation>
    <scope>NUCLEOTIDE SEQUENCE</scope>
</reference>
<proteinExistence type="predicted"/>
<evidence type="ECO:0000313" key="1">
    <source>
        <dbReference type="EMBL" id="GFD26150.1"/>
    </source>
</evidence>
<organism evidence="1">
    <name type="scientific">Tanacetum cinerariifolium</name>
    <name type="common">Dalmatian daisy</name>
    <name type="synonym">Chrysanthemum cinerariifolium</name>
    <dbReference type="NCBI Taxonomy" id="118510"/>
    <lineage>
        <taxon>Eukaryota</taxon>
        <taxon>Viridiplantae</taxon>
        <taxon>Streptophyta</taxon>
        <taxon>Embryophyta</taxon>
        <taxon>Tracheophyta</taxon>
        <taxon>Spermatophyta</taxon>
        <taxon>Magnoliopsida</taxon>
        <taxon>eudicotyledons</taxon>
        <taxon>Gunneridae</taxon>
        <taxon>Pentapetalae</taxon>
        <taxon>asterids</taxon>
        <taxon>campanulids</taxon>
        <taxon>Asterales</taxon>
        <taxon>Asteraceae</taxon>
        <taxon>Asteroideae</taxon>
        <taxon>Anthemideae</taxon>
        <taxon>Anthemidinae</taxon>
        <taxon>Tanacetum</taxon>
    </lineage>
</organism>
<name>A0A699UUN7_TANCI</name>
<dbReference type="AlphaFoldDB" id="A0A699UUN7"/>
<feature type="non-terminal residue" evidence="1">
    <location>
        <position position="1"/>
    </location>
</feature>
<protein>
    <submittedName>
        <fullName evidence="1">Uncharacterized protein</fullName>
    </submittedName>
</protein>
<comment type="caution">
    <text evidence="1">The sequence shown here is derived from an EMBL/GenBank/DDBJ whole genome shotgun (WGS) entry which is preliminary data.</text>
</comment>
<sequence>PAGGFRADYGFVAMVDREIMRDPEREVSYGITDSWDDIVETLQGAPVSTDTELGRYVREFETRVRHDTYEIYIRLDDEQTERQLLAALQGQVTALQGQVTALL</sequence>
<accession>A0A699UUN7</accession>
<gene>
    <name evidence="1" type="ORF">Tci_898119</name>
</gene>